<gene>
    <name evidence="2" type="ORF">LTRI10_LOCUS50790</name>
</gene>
<feature type="compositionally biased region" description="Polar residues" evidence="1">
    <location>
        <begin position="38"/>
        <end position="64"/>
    </location>
</feature>
<evidence type="ECO:0000313" key="3">
    <source>
        <dbReference type="Proteomes" id="UP001497516"/>
    </source>
</evidence>
<proteinExistence type="predicted"/>
<feature type="compositionally biased region" description="Polar residues" evidence="1">
    <location>
        <begin position="135"/>
        <end position="170"/>
    </location>
</feature>
<dbReference type="Proteomes" id="UP001497516">
    <property type="component" value="Chromosome 9"/>
</dbReference>
<accession>A0AAV2GNN7</accession>
<reference evidence="2 3" key="1">
    <citation type="submission" date="2024-04" db="EMBL/GenBank/DDBJ databases">
        <authorList>
            <person name="Fracassetti M."/>
        </authorList>
    </citation>
    <scope>NUCLEOTIDE SEQUENCE [LARGE SCALE GENOMIC DNA]</scope>
</reference>
<dbReference type="EMBL" id="OZ034822">
    <property type="protein sequence ID" value="CAL1411433.1"/>
    <property type="molecule type" value="Genomic_DNA"/>
</dbReference>
<keyword evidence="3" id="KW-1185">Reference proteome</keyword>
<feature type="region of interest" description="Disordered" evidence="1">
    <location>
        <begin position="102"/>
        <end position="170"/>
    </location>
</feature>
<evidence type="ECO:0000256" key="1">
    <source>
        <dbReference type="SAM" id="MobiDB-lite"/>
    </source>
</evidence>
<name>A0AAV2GNN7_9ROSI</name>
<protein>
    <submittedName>
        <fullName evidence="2">Uncharacterized protein</fullName>
    </submittedName>
</protein>
<sequence>MYEETAPTSKSSARRTIHQSNHPVKKMPSSAAPIYPSHGTSRITQLLPKQTSPLCANCQSSTKSRYCRWTEPPDRSENKTPPIRDSAYALANCYVVWGDAESGSSSKVSLSEEIRMTPPPRSVGACPNSRRHMPDQSSSGMSTTTASPSIANPVSVATSSRVIVTSPNDM</sequence>
<dbReference type="AlphaFoldDB" id="A0AAV2GNN7"/>
<feature type="region of interest" description="Disordered" evidence="1">
    <location>
        <begin position="1"/>
        <end position="83"/>
    </location>
</feature>
<organism evidence="2 3">
    <name type="scientific">Linum trigynum</name>
    <dbReference type="NCBI Taxonomy" id="586398"/>
    <lineage>
        <taxon>Eukaryota</taxon>
        <taxon>Viridiplantae</taxon>
        <taxon>Streptophyta</taxon>
        <taxon>Embryophyta</taxon>
        <taxon>Tracheophyta</taxon>
        <taxon>Spermatophyta</taxon>
        <taxon>Magnoliopsida</taxon>
        <taxon>eudicotyledons</taxon>
        <taxon>Gunneridae</taxon>
        <taxon>Pentapetalae</taxon>
        <taxon>rosids</taxon>
        <taxon>fabids</taxon>
        <taxon>Malpighiales</taxon>
        <taxon>Linaceae</taxon>
        <taxon>Linum</taxon>
    </lineage>
</organism>
<feature type="compositionally biased region" description="Polar residues" evidence="1">
    <location>
        <begin position="1"/>
        <end position="11"/>
    </location>
</feature>
<evidence type="ECO:0000313" key="2">
    <source>
        <dbReference type="EMBL" id="CAL1411433.1"/>
    </source>
</evidence>